<comment type="caution">
    <text evidence="1">The sequence shown here is derived from an EMBL/GenBank/DDBJ whole genome shotgun (WGS) entry which is preliminary data.</text>
</comment>
<reference evidence="1 2" key="1">
    <citation type="submission" date="2016-09" db="EMBL/GenBank/DDBJ databases">
        <title>Draft genome sequence of the soil isolate, Lysinibacillus fusiformis M5, a potential hypoxanthine producer.</title>
        <authorList>
            <person name="Gallegos-Monterrosa R."/>
            <person name="Maroti G."/>
            <person name="Balint B."/>
            <person name="Kovacs A.T."/>
        </authorList>
    </citation>
    <scope>NUCLEOTIDE SEQUENCE [LARGE SCALE GENOMIC DNA]</scope>
    <source>
        <strain evidence="1 2">M5</strain>
    </source>
</reference>
<gene>
    <name evidence="1" type="ORF">BG258_12245</name>
</gene>
<proteinExistence type="predicted"/>
<dbReference type="AlphaFoldDB" id="A0A1E4R844"/>
<evidence type="ECO:0008006" key="3">
    <source>
        <dbReference type="Google" id="ProtNLM"/>
    </source>
</evidence>
<dbReference type="EMBL" id="MECQ01000001">
    <property type="protein sequence ID" value="ODV56609.1"/>
    <property type="molecule type" value="Genomic_DNA"/>
</dbReference>
<sequence>MSKPLIDVPKEKLQQVRMDMFRKVQREKKIKKRIVSVTFIAILCLSLILSIRFSPTIASRVAKISGFQAIVSAIAIDKGIKDIVPKGEDFIEVDFGTKEILMKPNYFNGDISAAPQSVSVKMNKDN</sequence>
<protein>
    <recommendedName>
        <fullName evidence="3">DUF4179 domain-containing protein</fullName>
    </recommendedName>
</protein>
<evidence type="ECO:0000313" key="2">
    <source>
        <dbReference type="Proteomes" id="UP000094784"/>
    </source>
</evidence>
<evidence type="ECO:0000313" key="1">
    <source>
        <dbReference type="EMBL" id="ODV56609.1"/>
    </source>
</evidence>
<name>A0A1E4R844_9BACI</name>
<dbReference type="Proteomes" id="UP000094784">
    <property type="component" value="Unassembled WGS sequence"/>
</dbReference>
<dbReference type="RefSeq" id="WP_069481598.1">
    <property type="nucleotide sequence ID" value="NZ_KV766182.1"/>
</dbReference>
<organism evidence="1 2">
    <name type="scientific">Lysinibacillus fusiformis</name>
    <dbReference type="NCBI Taxonomy" id="28031"/>
    <lineage>
        <taxon>Bacteria</taxon>
        <taxon>Bacillati</taxon>
        <taxon>Bacillota</taxon>
        <taxon>Bacilli</taxon>
        <taxon>Bacillales</taxon>
        <taxon>Bacillaceae</taxon>
        <taxon>Lysinibacillus</taxon>
    </lineage>
</organism>
<accession>A0A1E4R844</accession>